<dbReference type="Gene3D" id="1.20.1280.50">
    <property type="match status" value="1"/>
</dbReference>
<reference evidence="17 18" key="1">
    <citation type="journal article" date="2018" name="Plant J.">
        <title>Genome sequences of Chlorella sorokiniana UTEX 1602 and Micractinium conductrix SAG 241.80: implications to maltose excretion by a green alga.</title>
        <authorList>
            <person name="Arriola M.B."/>
            <person name="Velmurugan N."/>
            <person name="Zhang Y."/>
            <person name="Plunkett M.H."/>
            <person name="Hondzo H."/>
            <person name="Barney B.M."/>
        </authorList>
    </citation>
    <scope>NUCLEOTIDE SEQUENCE [LARGE SCALE GENOMIC DNA]</scope>
    <source>
        <strain evidence="17 18">SAG 241.80</strain>
    </source>
</reference>
<dbReference type="InterPro" id="IPR034679">
    <property type="entry name" value="ATP_synth_b"/>
</dbReference>
<evidence type="ECO:0000256" key="10">
    <source>
        <dbReference type="ARBA" id="ARBA00023065"/>
    </source>
</evidence>
<evidence type="ECO:0000256" key="11">
    <source>
        <dbReference type="ARBA" id="ARBA00023136"/>
    </source>
</evidence>
<feature type="compositionally biased region" description="Low complexity" evidence="15">
    <location>
        <begin position="300"/>
        <end position="314"/>
    </location>
</feature>
<dbReference type="GO" id="GO:0005634">
    <property type="term" value="C:nucleus"/>
    <property type="evidence" value="ECO:0007669"/>
    <property type="project" value="UniProtKB-SubCell"/>
</dbReference>
<comment type="subcellular location">
    <subcellularLocation>
        <location evidence="2">Membrane</location>
        <topology evidence="2">Single-pass membrane protein</topology>
    </subcellularLocation>
    <subcellularLocation>
        <location evidence="1">Nucleus</location>
    </subcellularLocation>
</comment>
<keyword evidence="12" id="KW-0539">Nucleus</keyword>
<evidence type="ECO:0000313" key="18">
    <source>
        <dbReference type="Proteomes" id="UP000239649"/>
    </source>
</evidence>
<dbReference type="Pfam" id="PF00430">
    <property type="entry name" value="ATP-synt_B"/>
    <property type="match status" value="1"/>
</dbReference>
<dbReference type="PANTHER" id="PTHR33445">
    <property type="entry name" value="ATP SYNTHASE SUBUNIT B', CHLOROPLASTIC"/>
    <property type="match status" value="1"/>
</dbReference>
<proteinExistence type="inferred from homology"/>
<evidence type="ECO:0000256" key="9">
    <source>
        <dbReference type="ARBA" id="ARBA00022989"/>
    </source>
</evidence>
<sequence>MQTALVQARAQPFVAARTAAPRRQLVVLAAAKPQQAKELPAAVKPALLTVASNVLLSLPAHAEAGKIFDFNFTLPVMMGEFLLLMVFLDKFWFGPVGKVLDERDSSLRGKLALVKDNGSEVAKLQAEAEKLISEARSAAQKQVAEAKAVVSAECAKELAEAKAKVDAELARALATLEAEKEAALKGLDAQVEKLSADILGRVLPEALSPFKAAVRERALALLEAEGQMPASAAPADASDLPAELLPAVFKWLDHDSLFSALQVSRAWRAACAPPATGDLWERQCSAHGWASDAPAAAPGQQQQQQQQQQQVQQQHEPPPSSVIDFQALYRQRYAAACYDCFAPTQRHTLPMGTLRLRLCRACSSGYVGPRAEQRLMAAAAAKRKCCLKEEDLAGLPYCVEPNPVNDAFAPMHLYRRLDVRRAALARWGSWEAVQAEHQRRITRS</sequence>
<dbReference type="InterPro" id="IPR001810">
    <property type="entry name" value="F-box_dom"/>
</dbReference>
<dbReference type="GO" id="GO:0046961">
    <property type="term" value="F:proton-transporting ATPase activity, rotational mechanism"/>
    <property type="evidence" value="ECO:0007669"/>
    <property type="project" value="TreeGrafter"/>
</dbReference>
<dbReference type="InterPro" id="IPR009061">
    <property type="entry name" value="DNA-bd_dom_put_sf"/>
</dbReference>
<dbReference type="OrthoDB" id="3819at2759"/>
<dbReference type="InterPro" id="IPR002146">
    <property type="entry name" value="ATP_synth_b/b'su_bac/chlpt"/>
</dbReference>
<protein>
    <submittedName>
        <fullName evidence="17">CF0 ATP synthase subunit II</fullName>
    </submittedName>
</protein>
<dbReference type="Proteomes" id="UP000239649">
    <property type="component" value="Unassembled WGS sequence"/>
</dbReference>
<feature type="domain" description="F-box" evidence="16">
    <location>
        <begin position="234"/>
        <end position="283"/>
    </location>
</feature>
<dbReference type="HAMAP" id="MF_01398">
    <property type="entry name" value="ATP_synth_b_bprime"/>
    <property type="match status" value="1"/>
</dbReference>
<evidence type="ECO:0000313" key="17">
    <source>
        <dbReference type="EMBL" id="PSC76738.1"/>
    </source>
</evidence>
<dbReference type="AlphaFoldDB" id="A0A2P6VRL4"/>
<evidence type="ECO:0000256" key="4">
    <source>
        <dbReference type="ARBA" id="ARBA00022448"/>
    </source>
</evidence>
<evidence type="ECO:0000256" key="5">
    <source>
        <dbReference type="ARBA" id="ARBA00022547"/>
    </source>
</evidence>
<comment type="similarity">
    <text evidence="3">Belongs to the ATPase B chain family.</text>
</comment>
<feature type="coiled-coil region" evidence="14">
    <location>
        <begin position="114"/>
        <end position="197"/>
    </location>
</feature>
<dbReference type="SUPFAM" id="SSF81383">
    <property type="entry name" value="F-box domain"/>
    <property type="match status" value="1"/>
</dbReference>
<comment type="caution">
    <text evidence="17">The sequence shown here is derived from an EMBL/GenBank/DDBJ whole genome shotgun (WGS) entry which is preliminary data.</text>
</comment>
<keyword evidence="9" id="KW-1133">Transmembrane helix</keyword>
<dbReference type="SUPFAM" id="SSF46955">
    <property type="entry name" value="Putative DNA-binding domain"/>
    <property type="match status" value="1"/>
</dbReference>
<evidence type="ECO:0000256" key="13">
    <source>
        <dbReference type="ARBA" id="ARBA00025198"/>
    </source>
</evidence>
<dbReference type="InterPro" id="IPR050059">
    <property type="entry name" value="ATP_synthase_B_chain"/>
</dbReference>
<evidence type="ECO:0000256" key="15">
    <source>
        <dbReference type="SAM" id="MobiDB-lite"/>
    </source>
</evidence>
<dbReference type="InterPro" id="IPR036047">
    <property type="entry name" value="F-box-like_dom_sf"/>
</dbReference>
<dbReference type="PROSITE" id="PS50181">
    <property type="entry name" value="FBOX"/>
    <property type="match status" value="1"/>
</dbReference>
<evidence type="ECO:0000259" key="16">
    <source>
        <dbReference type="PROSITE" id="PS50181"/>
    </source>
</evidence>
<dbReference type="GO" id="GO:0015986">
    <property type="term" value="P:proton motive force-driven ATP synthesis"/>
    <property type="evidence" value="ECO:0007669"/>
    <property type="project" value="InterPro"/>
</dbReference>
<keyword evidence="4" id="KW-0813">Transport</keyword>
<accession>A0A2P6VRL4</accession>
<evidence type="ECO:0000256" key="3">
    <source>
        <dbReference type="ARBA" id="ARBA00005513"/>
    </source>
</evidence>
<dbReference type="HAMAP" id="MF_01399">
    <property type="entry name" value="ATP_synth_bprime"/>
    <property type="match status" value="1"/>
</dbReference>
<dbReference type="CDD" id="cd09917">
    <property type="entry name" value="F-box_SF"/>
    <property type="match status" value="1"/>
</dbReference>
<evidence type="ECO:0000256" key="7">
    <source>
        <dbReference type="ARBA" id="ARBA00022781"/>
    </source>
</evidence>
<keyword evidence="7" id="KW-0375">Hydrogen ion transport</keyword>
<dbReference type="InterPro" id="IPR037129">
    <property type="entry name" value="XPA_sf"/>
</dbReference>
<dbReference type="CDD" id="cd21075">
    <property type="entry name" value="DBD_XPA-like"/>
    <property type="match status" value="1"/>
</dbReference>
<comment type="function">
    <text evidence="13">F(1)F(0) ATP synthase produces ATP from ADP in the presence of a proton or sodium gradient. F-type ATPases consist of two structural domains, F(1) containing the extramembraneous catalytic core and F(0) containing the membrane proton channel, linked together by a central stalk and a peripheral stalk. During catalysis, ATP synthesis in the catalytic domain of F(1) is coupled via a rotary mechanism of the central stalk subunits to proton translocation.</text>
</comment>
<keyword evidence="5" id="KW-0138">CF(0)</keyword>
<keyword evidence="6" id="KW-0812">Transmembrane</keyword>
<dbReference type="CDD" id="cd06503">
    <property type="entry name" value="ATP-synt_Fo_b"/>
    <property type="match status" value="1"/>
</dbReference>
<keyword evidence="14" id="KW-0175">Coiled coil</keyword>
<keyword evidence="8" id="KW-0862">Zinc</keyword>
<dbReference type="STRING" id="554055.A0A2P6VRL4"/>
<dbReference type="InterPro" id="IPR022656">
    <property type="entry name" value="XPA_C"/>
</dbReference>
<organism evidence="17 18">
    <name type="scientific">Micractinium conductrix</name>
    <dbReference type="NCBI Taxonomy" id="554055"/>
    <lineage>
        <taxon>Eukaryota</taxon>
        <taxon>Viridiplantae</taxon>
        <taxon>Chlorophyta</taxon>
        <taxon>core chlorophytes</taxon>
        <taxon>Trebouxiophyceae</taxon>
        <taxon>Chlorellales</taxon>
        <taxon>Chlorellaceae</taxon>
        <taxon>Chlorella clade</taxon>
        <taxon>Micractinium</taxon>
    </lineage>
</organism>
<evidence type="ECO:0000256" key="2">
    <source>
        <dbReference type="ARBA" id="ARBA00004167"/>
    </source>
</evidence>
<dbReference type="PANTHER" id="PTHR33445:SF2">
    <property type="entry name" value="ATP SYNTHASE SUBUNIT B', CHLOROPLASTIC"/>
    <property type="match status" value="1"/>
</dbReference>
<evidence type="ECO:0000256" key="12">
    <source>
        <dbReference type="ARBA" id="ARBA00023242"/>
    </source>
</evidence>
<evidence type="ECO:0000256" key="1">
    <source>
        <dbReference type="ARBA" id="ARBA00004123"/>
    </source>
</evidence>
<dbReference type="GO" id="GO:0045259">
    <property type="term" value="C:proton-transporting ATP synthase complex"/>
    <property type="evidence" value="ECO:0007669"/>
    <property type="project" value="UniProtKB-KW"/>
</dbReference>
<evidence type="ECO:0000256" key="8">
    <source>
        <dbReference type="ARBA" id="ARBA00022833"/>
    </source>
</evidence>
<keyword evidence="18" id="KW-1185">Reference proteome</keyword>
<dbReference type="Gene3D" id="3.90.530.10">
    <property type="entry name" value="XPA C-terminal domain"/>
    <property type="match status" value="1"/>
</dbReference>
<dbReference type="Pfam" id="PF12937">
    <property type="entry name" value="F-box-like"/>
    <property type="match status" value="1"/>
</dbReference>
<dbReference type="Pfam" id="PF05181">
    <property type="entry name" value="XPA_C"/>
    <property type="match status" value="1"/>
</dbReference>
<evidence type="ECO:0000256" key="14">
    <source>
        <dbReference type="SAM" id="Coils"/>
    </source>
</evidence>
<name>A0A2P6VRL4_9CHLO</name>
<feature type="region of interest" description="Disordered" evidence="15">
    <location>
        <begin position="290"/>
        <end position="319"/>
    </location>
</feature>
<gene>
    <name evidence="17" type="primary">g102</name>
    <name evidence="17" type="ORF">C2E20_0102</name>
</gene>
<keyword evidence="10" id="KW-0406">Ion transport</keyword>
<dbReference type="EMBL" id="LHPF02000001">
    <property type="protein sequence ID" value="PSC76738.1"/>
    <property type="molecule type" value="Genomic_DNA"/>
</dbReference>
<keyword evidence="11" id="KW-0472">Membrane</keyword>
<evidence type="ECO:0000256" key="6">
    <source>
        <dbReference type="ARBA" id="ARBA00022692"/>
    </source>
</evidence>